<reference evidence="3 4" key="1">
    <citation type="submission" date="2020-08" db="EMBL/GenBank/DDBJ databases">
        <title>Genomic Encyclopedia of Type Strains, Phase IV (KMG-IV): sequencing the most valuable type-strain genomes for metagenomic binning, comparative biology and taxonomic classification.</title>
        <authorList>
            <person name="Goeker M."/>
        </authorList>
    </citation>
    <scope>NUCLEOTIDE SEQUENCE [LARGE SCALE GENOMIC DNA]</scope>
    <source>
        <strain evidence="3 4">DSM 26723</strain>
    </source>
</reference>
<feature type="compositionally biased region" description="Low complexity" evidence="1">
    <location>
        <begin position="32"/>
        <end position="41"/>
    </location>
</feature>
<sequence length="382" mass="41337">MKTTSSSRSVKHSPAGALALAMSLSVIPLASAGAQTPAAAPSKPWVLPRTPEGKPDLQGNWSNETQTPFERMGNQGATLTEEQAIALERRAQDVEEFRDRPTEPGDVAKKGGVGNELADVPGEPTFVERLAQAAGGAVGGYNGFWLDPGNRVVRINGVARSSIIVDPANGRLPPLTAAAKQRASERAARAKNIGEFDGPEVRSLSDRCLSSFGSNAGPPMLPNYFYNNNYTIVQTKDHVMIMTEMVHDVRIVRLGATQHVPAQIRPWYGDSIGHWEGDTLVVETTNIHPTQLAQSSPLGPYRGASDQMKVTERFTRTGPDVLLYKFTVEDPGTFTAPYTGELPFNRINEAIYEYACHEGNYALPGILAGAREEERAKAGQKE</sequence>
<gene>
    <name evidence="3" type="ORF">HNQ60_000130</name>
</gene>
<feature type="compositionally biased region" description="Basic and acidic residues" evidence="1">
    <location>
        <begin position="94"/>
        <end position="109"/>
    </location>
</feature>
<keyword evidence="2" id="KW-0732">Signal</keyword>
<evidence type="ECO:0000313" key="4">
    <source>
        <dbReference type="Proteomes" id="UP000588068"/>
    </source>
</evidence>
<organism evidence="3 4">
    <name type="scientific">Povalibacter uvarum</name>
    <dbReference type="NCBI Taxonomy" id="732238"/>
    <lineage>
        <taxon>Bacteria</taxon>
        <taxon>Pseudomonadati</taxon>
        <taxon>Pseudomonadota</taxon>
        <taxon>Gammaproteobacteria</taxon>
        <taxon>Steroidobacterales</taxon>
        <taxon>Steroidobacteraceae</taxon>
        <taxon>Povalibacter</taxon>
    </lineage>
</organism>
<accession>A0A841HFD1</accession>
<keyword evidence="4" id="KW-1185">Reference proteome</keyword>
<evidence type="ECO:0000313" key="3">
    <source>
        <dbReference type="EMBL" id="MBB6091284.1"/>
    </source>
</evidence>
<dbReference type="RefSeq" id="WP_184329092.1">
    <property type="nucleotide sequence ID" value="NZ_JACHHZ010000001.1"/>
</dbReference>
<evidence type="ECO:0000256" key="1">
    <source>
        <dbReference type="SAM" id="MobiDB-lite"/>
    </source>
</evidence>
<evidence type="ECO:0000256" key="2">
    <source>
        <dbReference type="SAM" id="SignalP"/>
    </source>
</evidence>
<dbReference type="EMBL" id="JACHHZ010000001">
    <property type="protein sequence ID" value="MBB6091284.1"/>
    <property type="molecule type" value="Genomic_DNA"/>
</dbReference>
<protein>
    <submittedName>
        <fullName evidence="3">Uncharacterized protein</fullName>
    </submittedName>
</protein>
<proteinExistence type="predicted"/>
<name>A0A841HFD1_9GAMM</name>
<feature type="chain" id="PRO_5032905074" evidence="2">
    <location>
        <begin position="33"/>
        <end position="382"/>
    </location>
</feature>
<feature type="compositionally biased region" description="Polar residues" evidence="1">
    <location>
        <begin position="59"/>
        <end position="68"/>
    </location>
</feature>
<feature type="region of interest" description="Disordered" evidence="1">
    <location>
        <begin position="32"/>
        <end position="69"/>
    </location>
</feature>
<dbReference type="Proteomes" id="UP000588068">
    <property type="component" value="Unassembled WGS sequence"/>
</dbReference>
<dbReference type="AlphaFoldDB" id="A0A841HFD1"/>
<feature type="signal peptide" evidence="2">
    <location>
        <begin position="1"/>
        <end position="32"/>
    </location>
</feature>
<feature type="region of interest" description="Disordered" evidence="1">
    <location>
        <begin position="94"/>
        <end position="114"/>
    </location>
</feature>
<comment type="caution">
    <text evidence="3">The sequence shown here is derived from an EMBL/GenBank/DDBJ whole genome shotgun (WGS) entry which is preliminary data.</text>
</comment>